<dbReference type="Proteomes" id="UP000034371">
    <property type="component" value="Unassembled WGS sequence"/>
</dbReference>
<gene>
    <name evidence="4" type="ORF">UU78_C0099G0002</name>
</gene>
<name>A0A0G0X3E1_9BACT</name>
<evidence type="ECO:0000256" key="2">
    <source>
        <dbReference type="ARBA" id="ARBA00022801"/>
    </source>
</evidence>
<dbReference type="InterPro" id="IPR051201">
    <property type="entry name" value="Chloro_Bact_Ser_Proteases"/>
</dbReference>
<dbReference type="Gene3D" id="2.30.42.10">
    <property type="match status" value="1"/>
</dbReference>
<comment type="caution">
    <text evidence="4">The sequence shown here is derived from an EMBL/GenBank/DDBJ whole genome shotgun (WGS) entry which is preliminary data.</text>
</comment>
<evidence type="ECO:0000256" key="1">
    <source>
        <dbReference type="ARBA" id="ARBA00022670"/>
    </source>
</evidence>
<dbReference type="Pfam" id="PF13365">
    <property type="entry name" value="Trypsin_2"/>
    <property type="match status" value="1"/>
</dbReference>
<dbReference type="InterPro" id="IPR009003">
    <property type="entry name" value="Peptidase_S1_PA"/>
</dbReference>
<dbReference type="Pfam" id="PF13180">
    <property type="entry name" value="PDZ_2"/>
    <property type="match status" value="1"/>
</dbReference>
<protein>
    <submittedName>
        <fullName evidence="4">Protease Do</fullName>
    </submittedName>
</protein>
<dbReference type="GO" id="GO:0004252">
    <property type="term" value="F:serine-type endopeptidase activity"/>
    <property type="evidence" value="ECO:0007669"/>
    <property type="project" value="InterPro"/>
</dbReference>
<dbReference type="Gene3D" id="2.40.10.120">
    <property type="match status" value="1"/>
</dbReference>
<dbReference type="CDD" id="cd06779">
    <property type="entry name" value="cpPDZ_Deg_HtrA-like"/>
    <property type="match status" value="1"/>
</dbReference>
<feature type="domain" description="PDZ" evidence="3">
    <location>
        <begin position="243"/>
        <end position="343"/>
    </location>
</feature>
<keyword evidence="1 4" id="KW-0645">Protease</keyword>
<dbReference type="GO" id="GO:0006508">
    <property type="term" value="P:proteolysis"/>
    <property type="evidence" value="ECO:0007669"/>
    <property type="project" value="UniProtKB-KW"/>
</dbReference>
<dbReference type="SUPFAM" id="SSF50156">
    <property type="entry name" value="PDZ domain-like"/>
    <property type="match status" value="1"/>
</dbReference>
<dbReference type="PRINTS" id="PR00834">
    <property type="entry name" value="PROTEASES2C"/>
</dbReference>
<keyword evidence="2" id="KW-0378">Hydrolase</keyword>
<evidence type="ECO:0000313" key="5">
    <source>
        <dbReference type="Proteomes" id="UP000034371"/>
    </source>
</evidence>
<dbReference type="PANTHER" id="PTHR43343:SF3">
    <property type="entry name" value="PROTEASE DO-LIKE 8, CHLOROPLASTIC"/>
    <property type="match status" value="1"/>
</dbReference>
<organism evidence="4 5">
    <name type="scientific">Candidatus Roizmanbacteria bacterium GW2011_GWC2_41_7</name>
    <dbReference type="NCBI Taxonomy" id="1618487"/>
    <lineage>
        <taxon>Bacteria</taxon>
        <taxon>Candidatus Roizmaniibacteriota</taxon>
    </lineage>
</organism>
<dbReference type="InterPro" id="IPR036034">
    <property type="entry name" value="PDZ_sf"/>
</dbReference>
<dbReference type="AlphaFoldDB" id="A0A0G0X3E1"/>
<accession>A0A0G0X3E1</accession>
<dbReference type="SUPFAM" id="SSF50494">
    <property type="entry name" value="Trypsin-like serine proteases"/>
    <property type="match status" value="1"/>
</dbReference>
<evidence type="ECO:0000259" key="3">
    <source>
        <dbReference type="Pfam" id="PF13180"/>
    </source>
</evidence>
<dbReference type="InterPro" id="IPR001940">
    <property type="entry name" value="Peptidase_S1C"/>
</dbReference>
<dbReference type="PANTHER" id="PTHR43343">
    <property type="entry name" value="PEPTIDASE S12"/>
    <property type="match status" value="1"/>
</dbReference>
<dbReference type="InterPro" id="IPR001478">
    <property type="entry name" value="PDZ"/>
</dbReference>
<evidence type="ECO:0000313" key="4">
    <source>
        <dbReference type="EMBL" id="KKS18922.1"/>
    </source>
</evidence>
<proteinExistence type="predicted"/>
<sequence>MEKYSKNSSIPKIIKKVLPAVVSIIVSKMLPVFEAPFGGPTNPLNPNTPLMVPKGKKKIDVGGGSGFIVDPSGIILTNRHVVNDPGAEYIAIVGEDEKYPAYVLARDPIHDVAILRIDRKNLPIIELGDSSNLELGQTAIAIGNALGTFRNTVSVGVVSGLAREISAGDTTNNTVTKLRGLVQTDAAINPGNSGGPLIDIKGKAIGINTAMVFFAENIGFALPINNAKKDLDDLKQFGRLRLPFLGIRYVLLDKELQEKFKLAIGEGALVIAEKNPQGQSGAVVLGSTAHQAGVQEGDIILEVQDIKVSTKCPLEDILQKCKIGENLNLKIFRKGQEIILKVRLDERK</sequence>
<dbReference type="EMBL" id="LCBY01000099">
    <property type="protein sequence ID" value="KKS18922.1"/>
    <property type="molecule type" value="Genomic_DNA"/>
</dbReference>
<reference evidence="4 5" key="1">
    <citation type="journal article" date="2015" name="Nature">
        <title>rRNA introns, odd ribosomes, and small enigmatic genomes across a large radiation of phyla.</title>
        <authorList>
            <person name="Brown C.T."/>
            <person name="Hug L.A."/>
            <person name="Thomas B.C."/>
            <person name="Sharon I."/>
            <person name="Castelle C.J."/>
            <person name="Singh A."/>
            <person name="Wilkins M.J."/>
            <person name="Williams K.H."/>
            <person name="Banfield J.F."/>
        </authorList>
    </citation>
    <scope>NUCLEOTIDE SEQUENCE [LARGE SCALE GENOMIC DNA]</scope>
</reference>